<evidence type="ECO:0000256" key="4">
    <source>
        <dbReference type="ARBA" id="ARBA00022705"/>
    </source>
</evidence>
<evidence type="ECO:0000313" key="18">
    <source>
        <dbReference type="EMBL" id="EKB30633.1"/>
    </source>
</evidence>
<evidence type="ECO:0000256" key="1">
    <source>
        <dbReference type="ARBA" id="ARBA00001946"/>
    </source>
</evidence>
<keyword evidence="3" id="KW-0515">Mutator protein</keyword>
<evidence type="ECO:0000256" key="13">
    <source>
        <dbReference type="ARBA" id="ARBA00040794"/>
    </source>
</evidence>
<dbReference type="CDD" id="cd03425">
    <property type="entry name" value="NUDIX_MutT_NudA_like"/>
    <property type="match status" value="1"/>
</dbReference>
<dbReference type="GO" id="GO:0046872">
    <property type="term" value="F:metal ion binding"/>
    <property type="evidence" value="ECO:0007669"/>
    <property type="project" value="UniProtKB-KW"/>
</dbReference>
<keyword evidence="4" id="KW-0235">DNA replication</keyword>
<dbReference type="EMBL" id="ADMG01000037">
    <property type="protein sequence ID" value="EKB30633.1"/>
    <property type="molecule type" value="Genomic_DNA"/>
</dbReference>
<evidence type="ECO:0000256" key="6">
    <source>
        <dbReference type="ARBA" id="ARBA00022763"/>
    </source>
</evidence>
<feature type="domain" description="Nudix hydrolase" evidence="17">
    <location>
        <begin position="4"/>
        <end position="142"/>
    </location>
</feature>
<dbReference type="Gene3D" id="3.90.79.10">
    <property type="entry name" value="Nucleoside Triphosphate Pyrophosphohydrolase"/>
    <property type="match status" value="1"/>
</dbReference>
<dbReference type="PRINTS" id="PR00502">
    <property type="entry name" value="NUDIXFAMILY"/>
</dbReference>
<dbReference type="InterPro" id="IPR020084">
    <property type="entry name" value="NUDIX_hydrolase_CS"/>
</dbReference>
<evidence type="ECO:0000256" key="16">
    <source>
        <dbReference type="ARBA" id="ARBA00042798"/>
    </source>
</evidence>
<dbReference type="InterPro" id="IPR020476">
    <property type="entry name" value="Nudix_hydrolase"/>
</dbReference>
<comment type="catalytic activity">
    <reaction evidence="10">
        <text>8-oxo-dGTP + H2O = 8-oxo-dGMP + diphosphate + H(+)</text>
        <dbReference type="Rhea" id="RHEA:31575"/>
        <dbReference type="ChEBI" id="CHEBI:15377"/>
        <dbReference type="ChEBI" id="CHEBI:15378"/>
        <dbReference type="ChEBI" id="CHEBI:33019"/>
        <dbReference type="ChEBI" id="CHEBI:63224"/>
        <dbReference type="ChEBI" id="CHEBI:77896"/>
        <dbReference type="EC" id="3.6.1.55"/>
    </reaction>
</comment>
<sequence>MSEDKVVDVAVGVLIREDGRVLLASRPEGKPWAGYWEFPGGKLEDGETVHQALVRELDEELGVRLADSFPWFVKEHRYEHAHVRLHFRRSRDFFGEALSKEGQDFGFYAANERTPGVLLPIDQNILNRVDLPDVWEDSTAVLTLSENALHATVVRDRKYRFVGARCGNLDDVMKAVAMDFDFVIVKPEVFEATLWKGEPRLPTYVEDVPASDLRLWQDRGAHGVKP</sequence>
<evidence type="ECO:0000256" key="5">
    <source>
        <dbReference type="ARBA" id="ARBA00022723"/>
    </source>
</evidence>
<dbReference type="InterPro" id="IPR047127">
    <property type="entry name" value="MutT-like"/>
</dbReference>
<comment type="similarity">
    <text evidence="2">Belongs to the Nudix hydrolase family.</text>
</comment>
<evidence type="ECO:0000256" key="15">
    <source>
        <dbReference type="ARBA" id="ARBA00041979"/>
    </source>
</evidence>
<keyword evidence="19" id="KW-1185">Reference proteome</keyword>
<dbReference type="AlphaFoldDB" id="K1JVE8"/>
<dbReference type="PANTHER" id="PTHR47707:SF1">
    <property type="entry name" value="NUDIX HYDROLASE FAMILY PROTEIN"/>
    <property type="match status" value="1"/>
</dbReference>
<dbReference type="EC" id="3.6.1.55" evidence="12"/>
<dbReference type="Pfam" id="PF14815">
    <property type="entry name" value="NUDIX_4"/>
    <property type="match status" value="1"/>
</dbReference>
<dbReference type="HOGENOM" id="CLU_1160627_0_0_4"/>
<evidence type="ECO:0000256" key="2">
    <source>
        <dbReference type="ARBA" id="ARBA00005582"/>
    </source>
</evidence>
<evidence type="ECO:0000256" key="7">
    <source>
        <dbReference type="ARBA" id="ARBA00022801"/>
    </source>
</evidence>
<accession>K1JVE8</accession>
<comment type="catalytic activity">
    <reaction evidence="11">
        <text>8-oxo-GTP + H2O = 8-oxo-GMP + diphosphate + H(+)</text>
        <dbReference type="Rhea" id="RHEA:67616"/>
        <dbReference type="ChEBI" id="CHEBI:15377"/>
        <dbReference type="ChEBI" id="CHEBI:15378"/>
        <dbReference type="ChEBI" id="CHEBI:33019"/>
        <dbReference type="ChEBI" id="CHEBI:143553"/>
        <dbReference type="ChEBI" id="CHEBI:145694"/>
    </reaction>
</comment>
<dbReference type="eggNOG" id="COG0494">
    <property type="taxonomic scope" value="Bacteria"/>
</dbReference>
<dbReference type="GO" id="GO:0008413">
    <property type="term" value="F:8-oxo-7,8-dihydroguanosine triphosphate pyrophosphatase activity"/>
    <property type="evidence" value="ECO:0007669"/>
    <property type="project" value="TreeGrafter"/>
</dbReference>
<keyword evidence="7" id="KW-0378">Hydrolase</keyword>
<keyword evidence="8" id="KW-0460">Magnesium</keyword>
<dbReference type="GO" id="GO:0006281">
    <property type="term" value="P:DNA repair"/>
    <property type="evidence" value="ECO:0007669"/>
    <property type="project" value="UniProtKB-KW"/>
</dbReference>
<name>K1JVE8_9BURK</name>
<dbReference type="PROSITE" id="PS51462">
    <property type="entry name" value="NUDIX"/>
    <property type="match status" value="1"/>
</dbReference>
<dbReference type="GO" id="GO:0006260">
    <property type="term" value="P:DNA replication"/>
    <property type="evidence" value="ECO:0007669"/>
    <property type="project" value="UniProtKB-KW"/>
</dbReference>
<dbReference type="PROSITE" id="PS00893">
    <property type="entry name" value="NUDIX_BOX"/>
    <property type="match status" value="1"/>
</dbReference>
<keyword evidence="9" id="KW-0234">DNA repair</keyword>
<dbReference type="GO" id="GO:0044716">
    <property type="term" value="F:8-oxo-GDP phosphatase activity"/>
    <property type="evidence" value="ECO:0007669"/>
    <property type="project" value="TreeGrafter"/>
</dbReference>
<keyword evidence="6" id="KW-0227">DNA damage</keyword>
<dbReference type="PANTHER" id="PTHR47707">
    <property type="entry name" value="8-OXO-DGTP DIPHOSPHATASE"/>
    <property type="match status" value="1"/>
</dbReference>
<evidence type="ECO:0000256" key="8">
    <source>
        <dbReference type="ARBA" id="ARBA00022842"/>
    </source>
</evidence>
<evidence type="ECO:0000256" key="9">
    <source>
        <dbReference type="ARBA" id="ARBA00023204"/>
    </source>
</evidence>
<comment type="cofactor">
    <cofactor evidence="1">
        <name>Mg(2+)</name>
        <dbReference type="ChEBI" id="CHEBI:18420"/>
    </cofactor>
</comment>
<keyword evidence="5" id="KW-0479">Metal-binding</keyword>
<dbReference type="InterPro" id="IPR015797">
    <property type="entry name" value="NUDIX_hydrolase-like_dom_sf"/>
</dbReference>
<proteinExistence type="inferred from homology"/>
<evidence type="ECO:0000259" key="17">
    <source>
        <dbReference type="PROSITE" id="PS51462"/>
    </source>
</evidence>
<evidence type="ECO:0000256" key="3">
    <source>
        <dbReference type="ARBA" id="ARBA00022457"/>
    </source>
</evidence>
<evidence type="ECO:0000256" key="12">
    <source>
        <dbReference type="ARBA" id="ARBA00038905"/>
    </source>
</evidence>
<protein>
    <recommendedName>
        <fullName evidence="13">8-oxo-dGTP diphosphatase</fullName>
        <ecNumber evidence="12">3.6.1.55</ecNumber>
    </recommendedName>
    <alternativeName>
        <fullName evidence="16">7,8-dihydro-8-oxoguanine-triphosphatase</fullName>
    </alternativeName>
    <alternativeName>
        <fullName evidence="15">Mutator protein MutT</fullName>
    </alternativeName>
    <alternativeName>
        <fullName evidence="14">dGTP pyrophosphohydrolase</fullName>
    </alternativeName>
</protein>
<evidence type="ECO:0000256" key="10">
    <source>
        <dbReference type="ARBA" id="ARBA00035861"/>
    </source>
</evidence>
<evidence type="ECO:0000256" key="11">
    <source>
        <dbReference type="ARBA" id="ARBA00036904"/>
    </source>
</evidence>
<comment type="caution">
    <text evidence="18">The sequence shown here is derived from an EMBL/GenBank/DDBJ whole genome shotgun (WGS) entry which is preliminary data.</text>
</comment>
<dbReference type="GO" id="GO:0044715">
    <property type="term" value="F:8-oxo-dGDP phosphatase activity"/>
    <property type="evidence" value="ECO:0007669"/>
    <property type="project" value="TreeGrafter"/>
</dbReference>
<dbReference type="PATRIC" id="fig|742823.3.peg.1675"/>
<dbReference type="GO" id="GO:0035539">
    <property type="term" value="F:8-oxo-7,8-dihydrodeoxyguanosine triphosphate pyrophosphatase activity"/>
    <property type="evidence" value="ECO:0007669"/>
    <property type="project" value="UniProtKB-EC"/>
</dbReference>
<dbReference type="Proteomes" id="UP000005835">
    <property type="component" value="Unassembled WGS sequence"/>
</dbReference>
<evidence type="ECO:0000256" key="14">
    <source>
        <dbReference type="ARBA" id="ARBA00041592"/>
    </source>
</evidence>
<dbReference type="SUPFAM" id="SSF55811">
    <property type="entry name" value="Nudix"/>
    <property type="match status" value="1"/>
</dbReference>
<evidence type="ECO:0000313" key="19">
    <source>
        <dbReference type="Proteomes" id="UP000005835"/>
    </source>
</evidence>
<dbReference type="RefSeq" id="WP_005436011.1">
    <property type="nucleotide sequence ID" value="NZ_JH815518.1"/>
</dbReference>
<dbReference type="STRING" id="742823.HMPREF9465_01680"/>
<reference evidence="18 19" key="1">
    <citation type="submission" date="2012-05" db="EMBL/GenBank/DDBJ databases">
        <title>The Genome Sequence of Sutterella wadsworthensis 2_1_59BFAA.</title>
        <authorList>
            <consortium name="The Broad Institute Genome Sequencing Platform"/>
            <person name="Earl A."/>
            <person name="Ward D."/>
            <person name="Feldgarden M."/>
            <person name="Gevers D."/>
            <person name="Daigneault M."/>
            <person name="Strauss J."/>
            <person name="Allen-Vercoe E."/>
            <person name="Walker B."/>
            <person name="Young S.K."/>
            <person name="Zeng Q."/>
            <person name="Gargeya S."/>
            <person name="Fitzgerald M."/>
            <person name="Haas B."/>
            <person name="Abouelleil A."/>
            <person name="Alvarado L."/>
            <person name="Arachchi H.M."/>
            <person name="Berlin A.M."/>
            <person name="Chapman S.B."/>
            <person name="Goldberg J."/>
            <person name="Griggs A."/>
            <person name="Gujja S."/>
            <person name="Hansen M."/>
            <person name="Howarth C."/>
            <person name="Imamovic A."/>
            <person name="Larimer J."/>
            <person name="McCowen C."/>
            <person name="Montmayeur A."/>
            <person name="Murphy C."/>
            <person name="Neiman D."/>
            <person name="Pearson M."/>
            <person name="Priest M."/>
            <person name="Roberts A."/>
            <person name="Saif S."/>
            <person name="Shea T."/>
            <person name="Sisk P."/>
            <person name="Sykes S."/>
            <person name="Wortman J."/>
            <person name="Nusbaum C."/>
            <person name="Birren B."/>
        </authorList>
    </citation>
    <scope>NUCLEOTIDE SEQUENCE [LARGE SCALE GENOMIC DNA]</scope>
    <source>
        <strain evidence="18 19">2_1_59BFAA</strain>
    </source>
</reference>
<dbReference type="InterPro" id="IPR029119">
    <property type="entry name" value="MutY_C"/>
</dbReference>
<dbReference type="InterPro" id="IPR000086">
    <property type="entry name" value="NUDIX_hydrolase_dom"/>
</dbReference>
<organism evidence="18 19">
    <name type="scientific">Sutterella wadsworthensis 2_1_59BFAA</name>
    <dbReference type="NCBI Taxonomy" id="742823"/>
    <lineage>
        <taxon>Bacteria</taxon>
        <taxon>Pseudomonadati</taxon>
        <taxon>Pseudomonadota</taxon>
        <taxon>Betaproteobacteria</taxon>
        <taxon>Burkholderiales</taxon>
        <taxon>Sutterellaceae</taxon>
        <taxon>Sutterella</taxon>
    </lineage>
</organism>
<gene>
    <name evidence="18" type="ORF">HMPREF9465_01680</name>
</gene>